<sequence>MQLLTLIAFLIGTLAINCPQDHYALGNMCVKCDDSMLWCLSCRGPGACTECKVGYYLDYGYCKPCDHTCKTCNNPNSCLECSGNHCRNASGVCDEPGEVYEGCIRCAHDTNKCIQCHVGYFFNAKTFTCTKCKDNCYSCKNETECEEPSSGYYLNKTTGEITRCVDTNCKICNTSKGTCDECVNGYGLDKSSNKNGSCIKCTVQNCNKCEPKDTCTGCKEGYVLSGASCLPCATNCLFCMNGNTPAPYRCTSGACMPGSMFNPYSQYCLPCPDGCFSCYYDLGHGEAVCEKCKVTTAARTGPRIYGVLCATSEPDPCAEDEFQENGACIRCELSILGCDTCSERYNCTKCQDGFYLSGNICVACDSICDTCDGPGNNCKTCWNGRVLKGSTCVPANEVIPHCEAASENSSEAICIQCAIGYYVSDGTCSPCADKCATCISSDISNCMSAVEGYRYNRSTNSIEQCQVENCSRCTFNVSECSTCKDGYYLSEDNRACIQGTVPNCMKYVRGQNKCSTCVHGYGFSEGADPACIPCQKECIEGCYFADICAFGVCADGFYFSYDNSKCLECPSGCSMCSQLWRNGPVGCTRCASGETVSLSTAYGLHCSGLLNKSGLKPGVTAAIVILVLLLIGVCAAMPFIVKVLVRKGVRRRTRAMKYDRGSADSLLPEGSADSAL</sequence>
<dbReference type="InterPro" id="IPR006212">
    <property type="entry name" value="Furin_repeat"/>
</dbReference>
<feature type="domain" description="EGF-like" evidence="3">
    <location>
        <begin position="163"/>
        <end position="199"/>
    </location>
</feature>
<feature type="domain" description="EGF-like" evidence="3">
    <location>
        <begin position="330"/>
        <end position="362"/>
    </location>
</feature>
<evidence type="ECO:0000313" key="5">
    <source>
        <dbReference type="Proteomes" id="UP000018320"/>
    </source>
</evidence>
<reference evidence="5" key="1">
    <citation type="submission" date="2012-02" db="EMBL/GenBank/DDBJ databases">
        <title>Genome sequencing of Giardia lamblia Genotypes A2 and B isolates (DH and GS) and comparative analysis with the genomes of Genotypes A1 and E (WB and Pig).</title>
        <authorList>
            <person name="Adam R."/>
            <person name="Dahlstrom E."/>
            <person name="Martens C."/>
            <person name="Bruno D."/>
            <person name="Barbian K."/>
            <person name="Porcella S.F."/>
            <person name="Nash T."/>
        </authorList>
    </citation>
    <scope>NUCLEOTIDE SEQUENCE</scope>
    <source>
        <strain evidence="5">DH</strain>
    </source>
</reference>
<keyword evidence="1" id="KW-0472">Membrane</keyword>
<keyword evidence="2" id="KW-0732">Signal</keyword>
<dbReference type="AlphaFoldDB" id="V6TKK6"/>
<feature type="domain" description="EGF-like" evidence="3">
    <location>
        <begin position="80"/>
        <end position="130"/>
    </location>
</feature>
<feature type="domain" description="EGF-like" evidence="3">
    <location>
        <begin position="231"/>
        <end position="269"/>
    </location>
</feature>
<proteinExistence type="predicted"/>
<dbReference type="VEuPathDB" id="GiardiaDB:DHA2_150078"/>
<dbReference type="PANTHER" id="PTHR45756:SF1">
    <property type="entry name" value="PROTEIN KINASE DOMAIN CONTAINING PROTEIN"/>
    <property type="match status" value="1"/>
</dbReference>
<protein>
    <submittedName>
        <fullName evidence="4">Variant-specific surface protein</fullName>
    </submittedName>
</protein>
<organism evidence="4 5">
    <name type="scientific">Giardia intestinalis</name>
    <name type="common">Giardia lamblia</name>
    <dbReference type="NCBI Taxonomy" id="5741"/>
    <lineage>
        <taxon>Eukaryota</taxon>
        <taxon>Metamonada</taxon>
        <taxon>Diplomonadida</taxon>
        <taxon>Hexamitidae</taxon>
        <taxon>Giardiinae</taxon>
        <taxon>Giardia</taxon>
    </lineage>
</organism>
<feature type="chain" id="PRO_5013175523" evidence="2">
    <location>
        <begin position="16"/>
        <end position="676"/>
    </location>
</feature>
<feature type="domain" description="EGF-like" evidence="3">
    <location>
        <begin position="200"/>
        <end position="230"/>
    </location>
</feature>
<name>V6TKK6_GIAIN</name>
<keyword evidence="1" id="KW-0812">Transmembrane</keyword>
<accession>V6TKK6</accession>
<comment type="caution">
    <text evidence="4">The sequence shown here is derived from an EMBL/GenBank/DDBJ whole genome shotgun (WGS) entry which is preliminary data.</text>
</comment>
<feature type="transmembrane region" description="Helical" evidence="1">
    <location>
        <begin position="621"/>
        <end position="645"/>
    </location>
</feature>
<reference evidence="4 5" key="2">
    <citation type="journal article" date="2013" name="Genome Biol. Evol.">
        <title>Genome sequencing of Giardia lamblia genotypes A2 and B isolates (DH and GS) and comparative analysis with the genomes of genotypes A1 and E (WB and Pig).</title>
        <authorList>
            <person name="Adam R.D."/>
            <person name="Dahlstrom E.W."/>
            <person name="Martens C.A."/>
            <person name="Bruno D.P."/>
            <person name="Barbian K.D."/>
            <person name="Ricklefs S.M."/>
            <person name="Hernandez M.M."/>
            <person name="Narla N.P."/>
            <person name="Patel R.B."/>
            <person name="Porcella S.F."/>
            <person name="Nash T.E."/>
        </authorList>
    </citation>
    <scope>NUCLEOTIDE SEQUENCE [LARGE SCALE GENOMIC DNA]</scope>
    <source>
        <strain evidence="4 5">DH</strain>
    </source>
</reference>
<evidence type="ECO:0000313" key="4">
    <source>
        <dbReference type="EMBL" id="ESU39154.1"/>
    </source>
</evidence>
<feature type="domain" description="EGF-like" evidence="3">
    <location>
        <begin position="464"/>
        <end position="497"/>
    </location>
</feature>
<feature type="signal peptide" evidence="2">
    <location>
        <begin position="1"/>
        <end position="15"/>
    </location>
</feature>
<dbReference type="SMART" id="SM00261">
    <property type="entry name" value="FU"/>
    <property type="match status" value="6"/>
</dbReference>
<dbReference type="SUPFAM" id="SSF57184">
    <property type="entry name" value="Growth factor receptor domain"/>
    <property type="match status" value="6"/>
</dbReference>
<dbReference type="InterPro" id="IPR053215">
    <property type="entry name" value="TKL_Ser/Thr_kinase"/>
</dbReference>
<dbReference type="VEuPathDB" id="GiardiaDB:GL50581_662"/>
<dbReference type="SMART" id="SM00181">
    <property type="entry name" value="EGF"/>
    <property type="match status" value="7"/>
</dbReference>
<keyword evidence="1" id="KW-1133">Transmembrane helix</keyword>
<dbReference type="InterPro" id="IPR009030">
    <property type="entry name" value="Growth_fac_rcpt_cys_sf"/>
</dbReference>
<dbReference type="VEuPathDB" id="GiardiaDB:GL50803_0021321"/>
<gene>
    <name evidence="4" type="ORF">DHA2_150078</name>
</gene>
<dbReference type="InterPro" id="IPR000742">
    <property type="entry name" value="EGF"/>
</dbReference>
<dbReference type="EMBL" id="AHGT01000005">
    <property type="protein sequence ID" value="ESU39154.1"/>
    <property type="molecule type" value="Genomic_DNA"/>
</dbReference>
<dbReference type="PANTHER" id="PTHR45756">
    <property type="entry name" value="PALMITOYLTRANSFERASE"/>
    <property type="match status" value="1"/>
</dbReference>
<feature type="domain" description="EGF-like" evidence="3">
    <location>
        <begin position="363"/>
        <end position="393"/>
    </location>
</feature>
<dbReference type="VEuPathDB" id="GiardiaDB:QR46_2415"/>
<dbReference type="Proteomes" id="UP000018320">
    <property type="component" value="Unassembled WGS sequence"/>
</dbReference>
<dbReference type="Gene3D" id="2.10.220.10">
    <property type="entry name" value="Hormone Receptor, Insulin-like Growth Factor Receptor 1, Chain A, domain 2"/>
    <property type="match status" value="2"/>
</dbReference>
<evidence type="ECO:0000259" key="3">
    <source>
        <dbReference type="SMART" id="SM00181"/>
    </source>
</evidence>
<evidence type="ECO:0000256" key="2">
    <source>
        <dbReference type="SAM" id="SignalP"/>
    </source>
</evidence>
<evidence type="ECO:0000256" key="1">
    <source>
        <dbReference type="SAM" id="Phobius"/>
    </source>
</evidence>